<keyword evidence="2" id="KW-1185">Reference proteome</keyword>
<reference evidence="2" key="1">
    <citation type="journal article" date="2015" name="PLoS Genet.">
        <title>Genome Sequence and Transcriptome Analyses of Chrysochromulina tobin: Metabolic Tools for Enhanced Algal Fitness in the Prominent Order Prymnesiales (Haptophyceae).</title>
        <authorList>
            <person name="Hovde B.T."/>
            <person name="Deodato C.R."/>
            <person name="Hunsperger H.M."/>
            <person name="Ryken S.A."/>
            <person name="Yost W."/>
            <person name="Jha R.K."/>
            <person name="Patterson J."/>
            <person name="Monnat R.J. Jr."/>
            <person name="Barlow S.B."/>
            <person name="Starkenburg S.R."/>
            <person name="Cattolico R.A."/>
        </authorList>
    </citation>
    <scope>NUCLEOTIDE SEQUENCE</scope>
    <source>
        <strain evidence="2">CCMP291</strain>
    </source>
</reference>
<dbReference type="OrthoDB" id="10267503at2759"/>
<dbReference type="InterPro" id="IPR014984">
    <property type="entry name" value="HopJ"/>
</dbReference>
<evidence type="ECO:0000313" key="2">
    <source>
        <dbReference type="Proteomes" id="UP000037460"/>
    </source>
</evidence>
<evidence type="ECO:0000313" key="1">
    <source>
        <dbReference type="EMBL" id="KOO26679.1"/>
    </source>
</evidence>
<organism evidence="1 2">
    <name type="scientific">Chrysochromulina tobinii</name>
    <dbReference type="NCBI Taxonomy" id="1460289"/>
    <lineage>
        <taxon>Eukaryota</taxon>
        <taxon>Haptista</taxon>
        <taxon>Haptophyta</taxon>
        <taxon>Prymnesiophyceae</taxon>
        <taxon>Prymnesiales</taxon>
        <taxon>Chrysochromulinaceae</taxon>
        <taxon>Chrysochromulina</taxon>
    </lineage>
</organism>
<dbReference type="InterPro" id="IPR038604">
    <property type="entry name" value="HopJ_sf"/>
</dbReference>
<dbReference type="AlphaFoldDB" id="A0A0M0JJC3"/>
<gene>
    <name evidence="1" type="ORF">Ctob_005841</name>
</gene>
<dbReference type="Gene3D" id="3.20.160.10">
    <property type="entry name" value="vpa0580 domain like"/>
    <property type="match status" value="1"/>
</dbReference>
<dbReference type="EMBL" id="JWZX01002819">
    <property type="protein sequence ID" value="KOO26679.1"/>
    <property type="molecule type" value="Genomic_DNA"/>
</dbReference>
<dbReference type="Pfam" id="PF08888">
    <property type="entry name" value="HopJ"/>
    <property type="match status" value="1"/>
</dbReference>
<accession>A0A0M0JJC3</accession>
<name>A0A0M0JJC3_9EUKA</name>
<protein>
    <submittedName>
        <fullName evidence="1">Type iii effector maj</fullName>
    </submittedName>
</protein>
<proteinExistence type="predicted"/>
<sequence>MAAIEKQYLYTPKAFSCGKVASPADKNQGSAKLFSFAKLNKLSKDTTLQCFGRYYREDVLKNPSGADHGNIRNFMEFGWDGVSFPDGLALKEK</sequence>
<comment type="caution">
    <text evidence="1">The sequence shown here is derived from an EMBL/GenBank/DDBJ whole genome shotgun (WGS) entry which is preliminary data.</text>
</comment>
<dbReference type="Proteomes" id="UP000037460">
    <property type="component" value="Unassembled WGS sequence"/>
</dbReference>